<organism evidence="2 3">
    <name type="scientific">Streptomyces hiroshimensis</name>
    <dbReference type="NCBI Taxonomy" id="66424"/>
    <lineage>
        <taxon>Bacteria</taxon>
        <taxon>Bacillati</taxon>
        <taxon>Actinomycetota</taxon>
        <taxon>Actinomycetes</taxon>
        <taxon>Kitasatosporales</taxon>
        <taxon>Streptomycetaceae</taxon>
        <taxon>Streptomyces</taxon>
    </lineage>
</organism>
<dbReference type="EMBL" id="BMUT01000009">
    <property type="protein sequence ID" value="GGX92509.1"/>
    <property type="molecule type" value="Genomic_DNA"/>
</dbReference>
<proteinExistence type="predicted"/>
<protein>
    <submittedName>
        <fullName evidence="2">Uncharacterized protein</fullName>
    </submittedName>
</protein>
<keyword evidence="1" id="KW-0472">Membrane</keyword>
<keyword evidence="1" id="KW-1133">Transmembrane helix</keyword>
<dbReference type="Proteomes" id="UP000659223">
    <property type="component" value="Unassembled WGS sequence"/>
</dbReference>
<feature type="transmembrane region" description="Helical" evidence="1">
    <location>
        <begin position="20"/>
        <end position="43"/>
    </location>
</feature>
<reference evidence="3" key="1">
    <citation type="journal article" date="2019" name="Int. J. Syst. Evol. Microbiol.">
        <title>The Global Catalogue of Microorganisms (GCM) 10K type strain sequencing project: providing services to taxonomists for standard genome sequencing and annotation.</title>
        <authorList>
            <consortium name="The Broad Institute Genomics Platform"/>
            <consortium name="The Broad Institute Genome Sequencing Center for Infectious Disease"/>
            <person name="Wu L."/>
            <person name="Ma J."/>
        </authorList>
    </citation>
    <scope>NUCLEOTIDE SEQUENCE [LARGE SCALE GENOMIC DNA]</scope>
    <source>
        <strain evidence="3">JCM 4586</strain>
    </source>
</reference>
<keyword evidence="1" id="KW-0812">Transmembrane</keyword>
<sequence>MAVPMAVSMAMAMTGAMTGVGAMAGAGDGAMAMTVAVGWGMLVRGGHAPHHRKPPWPFGRERR</sequence>
<name>A0ABQ2YTS2_9ACTN</name>
<evidence type="ECO:0000313" key="3">
    <source>
        <dbReference type="Proteomes" id="UP000659223"/>
    </source>
</evidence>
<gene>
    <name evidence="2" type="ORF">GCM10010324_42970</name>
</gene>
<comment type="caution">
    <text evidence="2">The sequence shown here is derived from an EMBL/GenBank/DDBJ whole genome shotgun (WGS) entry which is preliminary data.</text>
</comment>
<evidence type="ECO:0000313" key="2">
    <source>
        <dbReference type="EMBL" id="GGX92509.1"/>
    </source>
</evidence>
<evidence type="ECO:0000256" key="1">
    <source>
        <dbReference type="SAM" id="Phobius"/>
    </source>
</evidence>
<accession>A0ABQ2YTS2</accession>
<keyword evidence="3" id="KW-1185">Reference proteome</keyword>